<dbReference type="InterPro" id="IPR013785">
    <property type="entry name" value="Aldolase_TIM"/>
</dbReference>
<dbReference type="EMBL" id="GBHO01008977">
    <property type="protein sequence ID" value="JAG34627.1"/>
    <property type="molecule type" value="Transcribed_RNA"/>
</dbReference>
<dbReference type="PANTHER" id="PTHR19278:SF9">
    <property type="entry name" value="URIDINE 5'-MONOPHOSPHATE SYNTHASE"/>
    <property type="match status" value="1"/>
</dbReference>
<dbReference type="Pfam" id="PF00215">
    <property type="entry name" value="OMPdecase"/>
    <property type="match status" value="1"/>
</dbReference>
<dbReference type="Gene3D" id="3.20.20.70">
    <property type="entry name" value="Aldolase class I"/>
    <property type="match status" value="1"/>
</dbReference>
<dbReference type="SUPFAM" id="SSF51366">
    <property type="entry name" value="Ribulose-phoshate binding barrel"/>
    <property type="match status" value="1"/>
</dbReference>
<feature type="binding site" evidence="7">
    <location>
        <position position="296"/>
    </location>
    <ligand>
        <name>substrate</name>
    </ligand>
</feature>
<evidence type="ECO:0000256" key="5">
    <source>
        <dbReference type="ARBA" id="ARBA00023239"/>
    </source>
</evidence>
<feature type="binding site" evidence="7">
    <location>
        <position position="124"/>
    </location>
    <ligand>
        <name>substrate</name>
    </ligand>
</feature>
<reference evidence="9" key="2">
    <citation type="submission" date="2014-07" db="EMBL/GenBank/DDBJ databases">
        <authorList>
            <person name="Hull J."/>
        </authorList>
    </citation>
    <scope>NUCLEOTIDE SEQUENCE</scope>
</reference>
<evidence type="ECO:0000313" key="10">
    <source>
        <dbReference type="EMBL" id="JAG63581.1"/>
    </source>
</evidence>
<evidence type="ECO:0000256" key="4">
    <source>
        <dbReference type="ARBA" id="ARBA00022975"/>
    </source>
</evidence>
<feature type="binding site" evidence="7">
    <location>
        <position position="275"/>
    </location>
    <ligand>
        <name>substrate</name>
    </ligand>
</feature>
<feature type="active site" description="For OMPdecase activity" evidence="6">
    <location>
        <position position="160"/>
    </location>
</feature>
<dbReference type="EC" id="4.1.1.23" evidence="2"/>
<keyword evidence="4" id="KW-0665">Pyrimidine biosynthesis</keyword>
<dbReference type="SMART" id="SM00934">
    <property type="entry name" value="OMPdecase"/>
    <property type="match status" value="1"/>
</dbReference>
<feature type="active site" description="For OMPdecase activity" evidence="6">
    <location>
        <position position="155"/>
    </location>
</feature>
<evidence type="ECO:0000259" key="8">
    <source>
        <dbReference type="SMART" id="SM00934"/>
    </source>
</evidence>
<keyword evidence="5" id="KW-0456">Lyase</keyword>
<dbReference type="AlphaFoldDB" id="A0A0A9YNM7"/>
<protein>
    <recommendedName>
        <fullName evidence="2">orotidine-5'-phosphate decarboxylase</fullName>
        <ecNumber evidence="2">4.1.1.23</ecNumber>
    </recommendedName>
</protein>
<evidence type="ECO:0000256" key="1">
    <source>
        <dbReference type="ARBA" id="ARBA00004861"/>
    </source>
</evidence>
<organism evidence="9">
    <name type="scientific">Lygus hesperus</name>
    <name type="common">Western plant bug</name>
    <dbReference type="NCBI Taxonomy" id="30085"/>
    <lineage>
        <taxon>Eukaryota</taxon>
        <taxon>Metazoa</taxon>
        <taxon>Ecdysozoa</taxon>
        <taxon>Arthropoda</taxon>
        <taxon>Hexapoda</taxon>
        <taxon>Insecta</taxon>
        <taxon>Pterygota</taxon>
        <taxon>Neoptera</taxon>
        <taxon>Paraneoptera</taxon>
        <taxon>Hemiptera</taxon>
        <taxon>Heteroptera</taxon>
        <taxon>Panheteroptera</taxon>
        <taxon>Cimicomorpha</taxon>
        <taxon>Miridae</taxon>
        <taxon>Mirini</taxon>
        <taxon>Lygus</taxon>
    </lineage>
</organism>
<dbReference type="InterPro" id="IPR001754">
    <property type="entry name" value="OMPdeCOase_dom"/>
</dbReference>
<evidence type="ECO:0000256" key="6">
    <source>
        <dbReference type="PIRSR" id="PIRSR614732-1"/>
    </source>
</evidence>
<dbReference type="CDD" id="cd04725">
    <property type="entry name" value="OMP_decarboxylase_like"/>
    <property type="match status" value="1"/>
</dbReference>
<comment type="pathway">
    <text evidence="1">Pyrimidine metabolism; UMP biosynthesis via de novo pathway; UMP from orotate: step 2/2.</text>
</comment>
<evidence type="ECO:0000313" key="9">
    <source>
        <dbReference type="EMBL" id="JAG34627.1"/>
    </source>
</evidence>
<dbReference type="GO" id="GO:0004588">
    <property type="term" value="F:orotate phosphoribosyltransferase activity"/>
    <property type="evidence" value="ECO:0007669"/>
    <property type="project" value="TreeGrafter"/>
</dbReference>
<feature type="domain" description="Orotidine 5'-phosphate decarboxylase" evidence="8">
    <location>
        <begin position="96"/>
        <end position="311"/>
    </location>
</feature>
<dbReference type="InterPro" id="IPR011060">
    <property type="entry name" value="RibuloseP-bd_barrel"/>
</dbReference>
<dbReference type="InterPro" id="IPR029057">
    <property type="entry name" value="PRTase-like"/>
</dbReference>
<name>A0A0A9YNM7_LYGHE</name>
<evidence type="ECO:0000256" key="7">
    <source>
        <dbReference type="PIRSR" id="PIRSR614732-2"/>
    </source>
</evidence>
<dbReference type="PANTHER" id="PTHR19278">
    <property type="entry name" value="OROTATE PHOSPHORIBOSYLTRANSFERASE"/>
    <property type="match status" value="1"/>
</dbReference>
<dbReference type="GO" id="GO:0004590">
    <property type="term" value="F:orotidine-5'-phosphate decarboxylase activity"/>
    <property type="evidence" value="ECO:0007669"/>
    <property type="project" value="UniProtKB-EC"/>
</dbReference>
<dbReference type="InterPro" id="IPR014732">
    <property type="entry name" value="OMPdecase"/>
</dbReference>
<reference evidence="9" key="1">
    <citation type="journal article" date="2014" name="PLoS ONE">
        <title>Transcriptome-Based Identification of ABC Transporters in the Western Tarnished Plant Bug Lygus hesperus.</title>
        <authorList>
            <person name="Hull J.J."/>
            <person name="Chaney K."/>
            <person name="Geib S.M."/>
            <person name="Fabrick J.A."/>
            <person name="Brent C.S."/>
            <person name="Walsh D."/>
            <person name="Lavine L.C."/>
        </authorList>
    </citation>
    <scope>NUCLEOTIDE SEQUENCE</scope>
</reference>
<sequence length="338" mass="37559">MVDREQGGIRNLTDNGITMHSILTLSKALSILLENGKLDQKKVDEVKAYIEANQIFPNGDLIPKNRLKMKFNERVDHAQNPLARLILDLMEQKKSNLCVALDVPTWEEAVRILHEVGDYVVVVKTHFDTFPDWSPARGEQLNELAKKYRFIIVEDRKFGDIGNVIKSQVRAVFGWAQGVTMHTICGEGSLDGVRMAIKEMNDPPFERGVFLVSELSCAENLISTQYTKKTTELAVQFSQVVTGLVAQSPLLIKEPGFVQLTPGVSSKPGGDNLGQTYVTPSDAVLLKGGDLIVVGRAITQSSDPKDAARKMRNELWNAYVERVSDGLTTTVERHLDQV</sequence>
<dbReference type="GO" id="GO:0006207">
    <property type="term" value="P:'de novo' pyrimidine nucleobase biosynthetic process"/>
    <property type="evidence" value="ECO:0007669"/>
    <property type="project" value="InterPro"/>
</dbReference>
<feature type="binding site" evidence="7">
    <location>
        <position position="216"/>
    </location>
    <ligand>
        <name>substrate</name>
    </ligand>
</feature>
<dbReference type="EMBL" id="GBRD01002240">
    <property type="protein sequence ID" value="JAG63581.1"/>
    <property type="molecule type" value="Transcribed_RNA"/>
</dbReference>
<feature type="binding site" evidence="7">
    <location>
        <position position="102"/>
    </location>
    <ligand>
        <name>substrate</name>
    </ligand>
</feature>
<keyword evidence="3" id="KW-0210">Decarboxylase</keyword>
<evidence type="ECO:0000256" key="2">
    <source>
        <dbReference type="ARBA" id="ARBA00012321"/>
    </source>
</evidence>
<dbReference type="Gene3D" id="3.40.50.2020">
    <property type="match status" value="1"/>
</dbReference>
<reference evidence="10" key="3">
    <citation type="submission" date="2014-09" db="EMBL/GenBank/DDBJ databases">
        <authorList>
            <person name="Magalhaes I.L.F."/>
            <person name="Oliveira U."/>
            <person name="Santos F.R."/>
            <person name="Vidigal T.H.D.A."/>
            <person name="Brescovit A.D."/>
            <person name="Santos A.J."/>
        </authorList>
    </citation>
    <scope>NUCLEOTIDE SEQUENCE</scope>
</reference>
<dbReference type="NCBIfam" id="TIGR01740">
    <property type="entry name" value="pyrF"/>
    <property type="match status" value="1"/>
</dbReference>
<dbReference type="GO" id="GO:0044205">
    <property type="term" value="P:'de novo' UMP biosynthetic process"/>
    <property type="evidence" value="ECO:0007669"/>
    <property type="project" value="UniProtKB-UniPathway"/>
</dbReference>
<gene>
    <name evidence="9" type="primary">r-l_0</name>
    <name evidence="9" type="ORF">CM83_69236</name>
</gene>
<accession>A0A0A9YNM7</accession>
<feature type="active site" description="For OMPdecase activity" evidence="6">
    <location>
        <position position="157"/>
    </location>
</feature>
<feature type="binding site" evidence="7">
    <location>
        <position position="295"/>
    </location>
    <ligand>
        <name>substrate</name>
    </ligand>
</feature>
<proteinExistence type="predicted"/>
<evidence type="ECO:0000256" key="3">
    <source>
        <dbReference type="ARBA" id="ARBA00022793"/>
    </source>
</evidence>
<dbReference type="UniPathway" id="UPA00070">
    <property type="reaction ID" value="UER00120"/>
</dbReference>